<reference evidence="2" key="1">
    <citation type="submission" date="2020-02" db="EMBL/GenBank/DDBJ databases">
        <authorList>
            <person name="Palmer J.M."/>
        </authorList>
    </citation>
    <scope>NUCLEOTIDE SEQUENCE</scope>
    <source>
        <strain evidence="2">EPUS1.4</strain>
        <tissue evidence="2">Thallus</tissue>
    </source>
</reference>
<gene>
    <name evidence="2" type="ORF">GJ744_012416</name>
</gene>
<name>A0A8H7AEY8_9EURO</name>
<dbReference type="Proteomes" id="UP000606974">
    <property type="component" value="Unassembled WGS sequence"/>
</dbReference>
<evidence type="ECO:0000313" key="3">
    <source>
        <dbReference type="Proteomes" id="UP000606974"/>
    </source>
</evidence>
<evidence type="ECO:0000313" key="2">
    <source>
        <dbReference type="EMBL" id="KAF7505881.1"/>
    </source>
</evidence>
<feature type="compositionally biased region" description="Polar residues" evidence="1">
    <location>
        <begin position="1"/>
        <end position="24"/>
    </location>
</feature>
<evidence type="ECO:0000256" key="1">
    <source>
        <dbReference type="SAM" id="MobiDB-lite"/>
    </source>
</evidence>
<sequence>MMNYNMKSQSSAYSPHTPPKSSGTEIGRNLPKPDFYICMIMSPISLDMSRPVSPHRGVVSPFSSSKSAYDDSRIQDHPDKKLLRYIRNYFEAFVGADFENIAKL</sequence>
<comment type="caution">
    <text evidence="2">The sequence shown here is derived from an EMBL/GenBank/DDBJ whole genome shotgun (WGS) entry which is preliminary data.</text>
</comment>
<organism evidence="2 3">
    <name type="scientific">Endocarpon pusillum</name>
    <dbReference type="NCBI Taxonomy" id="364733"/>
    <lineage>
        <taxon>Eukaryota</taxon>
        <taxon>Fungi</taxon>
        <taxon>Dikarya</taxon>
        <taxon>Ascomycota</taxon>
        <taxon>Pezizomycotina</taxon>
        <taxon>Eurotiomycetes</taxon>
        <taxon>Chaetothyriomycetidae</taxon>
        <taxon>Verrucariales</taxon>
        <taxon>Verrucariaceae</taxon>
        <taxon>Endocarpon</taxon>
    </lineage>
</organism>
<feature type="region of interest" description="Disordered" evidence="1">
    <location>
        <begin position="1"/>
        <end position="28"/>
    </location>
</feature>
<accession>A0A8H7AEY8</accession>
<dbReference type="EMBL" id="JAACFV010000098">
    <property type="protein sequence ID" value="KAF7505881.1"/>
    <property type="molecule type" value="Genomic_DNA"/>
</dbReference>
<proteinExistence type="predicted"/>
<protein>
    <submittedName>
        <fullName evidence="2">Uncharacterized protein</fullName>
    </submittedName>
</protein>
<dbReference type="AlphaFoldDB" id="A0A8H7AEY8"/>
<keyword evidence="3" id="KW-1185">Reference proteome</keyword>